<organism evidence="7 8">
    <name type="scientific">Gluconacetobacter liquefaciens</name>
    <name type="common">Acetobacter liquefaciens</name>
    <dbReference type="NCBI Taxonomy" id="89584"/>
    <lineage>
        <taxon>Bacteria</taxon>
        <taxon>Pseudomonadati</taxon>
        <taxon>Pseudomonadota</taxon>
        <taxon>Alphaproteobacteria</taxon>
        <taxon>Acetobacterales</taxon>
        <taxon>Acetobacteraceae</taxon>
        <taxon>Gluconacetobacter</taxon>
    </lineage>
</organism>
<evidence type="ECO:0000313" key="6">
    <source>
        <dbReference type="EMBL" id="MBB2188307.1"/>
    </source>
</evidence>
<evidence type="ECO:0000313" key="9">
    <source>
        <dbReference type="Proteomes" id="UP000562982"/>
    </source>
</evidence>
<comment type="caution">
    <text evidence="7">The sequence shown here is derived from an EMBL/GenBank/DDBJ whole genome shotgun (WGS) entry which is preliminary data.</text>
</comment>
<dbReference type="OrthoDB" id="9762947at2"/>
<dbReference type="Proteomes" id="UP000254958">
    <property type="component" value="Unassembled WGS sequence"/>
</dbReference>
<dbReference type="RefSeq" id="WP_114728458.1">
    <property type="nucleotide sequence ID" value="NZ_BJMI01000051.1"/>
</dbReference>
<feature type="transmembrane region" description="Helical" evidence="5">
    <location>
        <begin position="12"/>
        <end position="32"/>
    </location>
</feature>
<feature type="transmembrane region" description="Helical" evidence="5">
    <location>
        <begin position="277"/>
        <end position="299"/>
    </location>
</feature>
<feature type="transmembrane region" description="Helical" evidence="5">
    <location>
        <begin position="44"/>
        <end position="62"/>
    </location>
</feature>
<evidence type="ECO:0000313" key="8">
    <source>
        <dbReference type="Proteomes" id="UP000254958"/>
    </source>
</evidence>
<gene>
    <name evidence="7" type="ORF">C7453_1103</name>
    <name evidence="6" type="ORF">HLH32_18405</name>
</gene>
<reference evidence="7 8" key="1">
    <citation type="submission" date="2018-07" db="EMBL/GenBank/DDBJ databases">
        <title>Genomic Encyclopedia of Type Strains, Phase IV (KMG-IV): sequencing the most valuable type-strain genomes for metagenomic binning, comparative biology and taxonomic classification.</title>
        <authorList>
            <person name="Goeker M."/>
        </authorList>
    </citation>
    <scope>NUCLEOTIDE SEQUENCE [LARGE SCALE GENOMIC DNA]</scope>
    <source>
        <strain evidence="7 8">DSM 5603</strain>
    </source>
</reference>
<sequence>MPPDGFKRDLGLLDLTMIGFGAIFGSGWLFAAAHVADIAGPASLISWVIGGVAVLLIGLIYCELGAALPLTGGVVRYPEQSHGVIAGFLMGLITTIAFSSLIAIEIVAARQYAGAWIGGLTRDAAGDPTIAGWCAQATLLAALFWINWRGIATFARVNTLMTIFKFCVPAMVVVVLLAHLHGSNFTAHGFAPQGAAGVQSAVATGGIIFAYLGLTPILSVASEVRHPQRTIPIALIASVGLSSIVYVLLQAAFIGALPMAFLAGGWTDIGTRLPLPFHNIAMALGLGTLATFVVADAMLSPAGTGNIYMSATPRVIYAWARNGTFFSAFARVHPRTGVPNGALLLTFGLALFWTLPFPSWQALISVVSSALMLSYAFAPICAVALRRNRPDMERPFRVIGFTLLSPLAFAIATLVLLWTGWPTLRWLLPMLLGLSTIMLALRFRRDGRVTLRHDLRHAGWIFVYFTGLMVLSRAGPFGGQHHLSTASADLATILFAVVIHEWAGRCHLPPATHHAGSTP</sequence>
<accession>A0A370G007</accession>
<keyword evidence="3 5" id="KW-1133">Transmembrane helix</keyword>
<feature type="transmembrane region" description="Helical" evidence="5">
    <location>
        <begin position="455"/>
        <end position="475"/>
    </location>
</feature>
<feature type="transmembrane region" description="Helical" evidence="5">
    <location>
        <begin position="200"/>
        <end position="221"/>
    </location>
</feature>
<evidence type="ECO:0000256" key="4">
    <source>
        <dbReference type="ARBA" id="ARBA00023136"/>
    </source>
</evidence>
<dbReference type="InterPro" id="IPR002293">
    <property type="entry name" value="AA/rel_permease1"/>
</dbReference>
<evidence type="ECO:0000256" key="2">
    <source>
        <dbReference type="ARBA" id="ARBA00022692"/>
    </source>
</evidence>
<feature type="transmembrane region" description="Helical" evidence="5">
    <location>
        <begin position="397"/>
        <end position="418"/>
    </location>
</feature>
<dbReference type="Gene3D" id="1.20.1740.10">
    <property type="entry name" value="Amino acid/polyamine transporter I"/>
    <property type="match status" value="1"/>
</dbReference>
<comment type="subcellular location">
    <subcellularLocation>
        <location evidence="1">Membrane</location>
        <topology evidence="1">Multi-pass membrane protein</topology>
    </subcellularLocation>
</comment>
<feature type="transmembrane region" description="Helical" evidence="5">
    <location>
        <begin position="160"/>
        <end position="180"/>
    </location>
</feature>
<evidence type="ECO:0000256" key="1">
    <source>
        <dbReference type="ARBA" id="ARBA00004141"/>
    </source>
</evidence>
<dbReference type="PANTHER" id="PTHR47547:SF1">
    <property type="entry name" value="ASPARTATE-PROTON SYMPORTER"/>
    <property type="match status" value="1"/>
</dbReference>
<dbReference type="EMBL" id="JABEQI010000019">
    <property type="protein sequence ID" value="MBB2188307.1"/>
    <property type="molecule type" value="Genomic_DNA"/>
</dbReference>
<name>A0A370G007_GLULI</name>
<dbReference type="PANTHER" id="PTHR47547">
    <property type="match status" value="1"/>
</dbReference>
<dbReference type="GO" id="GO:0016020">
    <property type="term" value="C:membrane"/>
    <property type="evidence" value="ECO:0007669"/>
    <property type="project" value="UniProtKB-SubCell"/>
</dbReference>
<dbReference type="GO" id="GO:0022857">
    <property type="term" value="F:transmembrane transporter activity"/>
    <property type="evidence" value="ECO:0007669"/>
    <property type="project" value="InterPro"/>
</dbReference>
<feature type="transmembrane region" description="Helical" evidence="5">
    <location>
        <begin position="337"/>
        <end position="356"/>
    </location>
</feature>
<dbReference type="Pfam" id="PF13520">
    <property type="entry name" value="AA_permease_2"/>
    <property type="match status" value="1"/>
</dbReference>
<keyword evidence="2 5" id="KW-0812">Transmembrane</keyword>
<feature type="transmembrane region" description="Helical" evidence="5">
    <location>
        <begin position="424"/>
        <end position="443"/>
    </location>
</feature>
<keyword evidence="8" id="KW-1185">Reference proteome</keyword>
<evidence type="ECO:0000256" key="5">
    <source>
        <dbReference type="SAM" id="Phobius"/>
    </source>
</evidence>
<evidence type="ECO:0000313" key="7">
    <source>
        <dbReference type="EMBL" id="RDI36336.1"/>
    </source>
</evidence>
<feature type="transmembrane region" description="Helical" evidence="5">
    <location>
        <begin position="83"/>
        <end position="110"/>
    </location>
</feature>
<feature type="transmembrane region" description="Helical" evidence="5">
    <location>
        <begin position="362"/>
        <end position="385"/>
    </location>
</feature>
<dbReference type="EMBL" id="QQAW01000010">
    <property type="protein sequence ID" value="RDI36336.1"/>
    <property type="molecule type" value="Genomic_DNA"/>
</dbReference>
<reference evidence="6 9" key="2">
    <citation type="submission" date="2020-04" db="EMBL/GenBank/DDBJ databases">
        <title>Description of novel Gluconacetobacter.</title>
        <authorList>
            <person name="Sombolestani A."/>
        </authorList>
    </citation>
    <scope>NUCLEOTIDE SEQUENCE [LARGE SCALE GENOMIC DNA]</scope>
    <source>
        <strain evidence="6 9">LMG 1382</strain>
    </source>
</reference>
<dbReference type="PIRSF" id="PIRSF006060">
    <property type="entry name" value="AA_transporter"/>
    <property type="match status" value="1"/>
</dbReference>
<dbReference type="AlphaFoldDB" id="A0A370G007"/>
<proteinExistence type="predicted"/>
<dbReference type="InterPro" id="IPR052962">
    <property type="entry name" value="AA_Transporter_AGT"/>
</dbReference>
<feature type="transmembrane region" description="Helical" evidence="5">
    <location>
        <begin position="233"/>
        <end position="257"/>
    </location>
</feature>
<dbReference type="Proteomes" id="UP000562982">
    <property type="component" value="Unassembled WGS sequence"/>
</dbReference>
<evidence type="ECO:0000256" key="3">
    <source>
        <dbReference type="ARBA" id="ARBA00022989"/>
    </source>
</evidence>
<protein>
    <submittedName>
        <fullName evidence="6">APC family permease</fullName>
    </submittedName>
    <submittedName>
        <fullName evidence="7">Aspartate/glutamate:proton symporter (AGT family)</fullName>
    </submittedName>
</protein>
<keyword evidence="4 5" id="KW-0472">Membrane</keyword>